<reference evidence="4" key="2">
    <citation type="submission" date="2016-07" db="EMBL/GenBank/DDBJ databases">
        <authorList>
            <person name="See-Too W.S."/>
        </authorList>
    </citation>
    <scope>NUCLEOTIDE SEQUENCE [LARGE SCALE GENOMIC DNA]</scope>
    <source>
        <strain evidence="4">DSM 14505</strain>
    </source>
</reference>
<reference evidence="2 3" key="1">
    <citation type="journal article" date="2012" name="J. Bacteriol.">
        <title>Genome Sequence of the Antarctic Psychrophile Bacterium Planococcus antarcticus DSM 14505.</title>
        <authorList>
            <person name="Margolles A."/>
            <person name="Gueimonde M."/>
            <person name="Sanchez B."/>
        </authorList>
    </citation>
    <scope>NUCLEOTIDE SEQUENCE [LARGE SCALE GENOMIC DNA]</scope>
    <source>
        <strain evidence="2 3">DSM 14505</strain>
    </source>
</reference>
<evidence type="ECO:0000313" key="3">
    <source>
        <dbReference type="Proteomes" id="UP000004725"/>
    </source>
</evidence>
<dbReference type="eggNOG" id="ENOG50347MC">
    <property type="taxonomic scope" value="Bacteria"/>
</dbReference>
<name>A0A1C7DH76_9BACL</name>
<reference evidence="1" key="3">
    <citation type="submission" date="2016-10" db="EMBL/GenBank/DDBJ databases">
        <authorList>
            <person name="See-Too W.S."/>
        </authorList>
    </citation>
    <scope>NUCLEOTIDE SEQUENCE</scope>
    <source>
        <strain evidence="1">DSM 14505</strain>
    </source>
</reference>
<dbReference type="InterPro" id="IPR011094">
    <property type="entry name" value="Uncharacterised_LppY/LpqO"/>
</dbReference>
<organism evidence="2 3">
    <name type="scientific">Planococcus antarcticus DSM 14505</name>
    <dbReference type="NCBI Taxonomy" id="1185653"/>
    <lineage>
        <taxon>Bacteria</taxon>
        <taxon>Bacillati</taxon>
        <taxon>Bacillota</taxon>
        <taxon>Bacilli</taxon>
        <taxon>Bacillales</taxon>
        <taxon>Caryophanaceae</taxon>
        <taxon>Planococcus</taxon>
    </lineage>
</organism>
<dbReference type="KEGG" id="pana:BBH88_11610"/>
<proteinExistence type="predicted"/>
<evidence type="ECO:0008006" key="5">
    <source>
        <dbReference type="Google" id="ProtNLM"/>
    </source>
</evidence>
<evidence type="ECO:0000313" key="1">
    <source>
        <dbReference type="EMBL" id="ANU10910.1"/>
    </source>
</evidence>
<keyword evidence="4" id="KW-1185">Reference proteome</keyword>
<evidence type="ECO:0000313" key="2">
    <source>
        <dbReference type="EMBL" id="EIM05170.1"/>
    </source>
</evidence>
<dbReference type="EMBL" id="AJYB01000087">
    <property type="protein sequence ID" value="EIM05170.1"/>
    <property type="molecule type" value="Genomic_DNA"/>
</dbReference>
<gene>
    <name evidence="2" type="ORF">A1A1_17595</name>
    <name evidence="1" type="ORF">BBH88_11610</name>
</gene>
<dbReference type="EMBL" id="CP016534">
    <property type="protein sequence ID" value="ANU10910.1"/>
    <property type="molecule type" value="Genomic_DNA"/>
</dbReference>
<dbReference type="OrthoDB" id="2428449at2"/>
<dbReference type="Proteomes" id="UP000092661">
    <property type="component" value="Chromosome"/>
</dbReference>
<dbReference type="RefSeq" id="WP_006831458.1">
    <property type="nucleotide sequence ID" value="NZ_AJYB01000087.1"/>
</dbReference>
<accession>A0A1C7DH76</accession>
<evidence type="ECO:0000313" key="4">
    <source>
        <dbReference type="Proteomes" id="UP000092661"/>
    </source>
</evidence>
<sequence length="133" mass="15066">MIETDVLSLTAEKVSRFLGAKMELHEGFWQLVNKRTIKTHDGSNLCVSWSLDLSVSFRETGDGHEAMNKAEVFLLPEELPIFTDALLQHPILFPSSYSQQLSTERGMYCIRLTSQEPPEDFAKRLSEAVYALS</sequence>
<dbReference type="Pfam" id="PF07485">
    <property type="entry name" value="DUF1529"/>
    <property type="match status" value="1"/>
</dbReference>
<dbReference type="Proteomes" id="UP000004725">
    <property type="component" value="Unassembled WGS sequence"/>
</dbReference>
<dbReference type="AlphaFoldDB" id="A0A1C7DH76"/>
<protein>
    <recommendedName>
        <fullName evidence="5">DUF1259 domain-containing protein</fullName>
    </recommendedName>
</protein>